<reference evidence="5" key="2">
    <citation type="journal article" date="2016" name="Genome Announc.">
        <title>Genome sequence of Ustilaginoidea virens IPU010, a rice pathogenic fungus causing false smut.</title>
        <authorList>
            <person name="Kumagai T."/>
            <person name="Ishii T."/>
            <person name="Terai G."/>
            <person name="Umemura M."/>
            <person name="Machida M."/>
            <person name="Asai K."/>
        </authorList>
    </citation>
    <scope>NUCLEOTIDE SEQUENCE [LARGE SCALE GENOMIC DNA]</scope>
    <source>
        <strain evidence="5">IPU010</strain>
    </source>
</reference>
<feature type="region of interest" description="Disordered" evidence="1">
    <location>
        <begin position="265"/>
        <end position="304"/>
    </location>
</feature>
<reference evidence="2" key="1">
    <citation type="journal article" date="2016" name="Genome Announc.">
        <title>Genome Sequence of Ustilaginoidea virens IPU010, a Rice Pathogenic Fungus Causing False Smut.</title>
        <authorList>
            <person name="Kumagai T."/>
            <person name="Ishii T."/>
            <person name="Terai G."/>
            <person name="Umemura M."/>
            <person name="Machida M."/>
            <person name="Asai K."/>
        </authorList>
    </citation>
    <scope>NUCLEOTIDE SEQUENCE [LARGE SCALE GENOMIC DNA]</scope>
    <source>
        <strain evidence="2">IPU010</strain>
    </source>
</reference>
<name>A0A063CC47_USTVR</name>
<evidence type="ECO:0000313" key="2">
    <source>
        <dbReference type="EMBL" id="GAO16868.1"/>
    </source>
</evidence>
<keyword evidence="4" id="KW-1185">Reference proteome</keyword>
<dbReference type="EMBL" id="CP072757">
    <property type="protein sequence ID" value="QUC22625.1"/>
    <property type="molecule type" value="Genomic_DNA"/>
</dbReference>
<dbReference type="EMBL" id="BBTG02000004">
    <property type="protein sequence ID" value="GAO16868.1"/>
    <property type="molecule type" value="Genomic_DNA"/>
</dbReference>
<dbReference type="RefSeq" id="XP_043000298.1">
    <property type="nucleotide sequence ID" value="XM_043144363.1"/>
</dbReference>
<dbReference type="Proteomes" id="UP000027002">
    <property type="component" value="Chromosome 5"/>
</dbReference>
<dbReference type="Proteomes" id="UP000054053">
    <property type="component" value="Unassembled WGS sequence"/>
</dbReference>
<evidence type="ECO:0000313" key="4">
    <source>
        <dbReference type="Proteomes" id="UP000027002"/>
    </source>
</evidence>
<accession>A0A063CC47</accession>
<dbReference type="AlphaFoldDB" id="A0A063CC47"/>
<feature type="compositionally biased region" description="Acidic residues" evidence="1">
    <location>
        <begin position="194"/>
        <end position="204"/>
    </location>
</feature>
<sequence length="323" mass="35896">MPCCTGVLQHLLCRHHSEYKIGCTAAGCRGRRRCLLVSQQRRLVVARYRWACEKCVAKAFRKADGERARGWDDKVRRINQDETLSKEMKRFMTQAARAQEQYEDVKTLDVHMQQLDEVQKVGEWAYEYGLAVFEALYPLLPWGGGSGGGSGGDDDADKSSAGDDDADSDVDADDDVDDAAAAAAHSGEGPMDVADSDETMDVDSDESRAGRGAAREAQLQPPRAPGAARAIRRLEPGPVSEDDRELLCDLVRTKPRDVEIARDATGTAAMEASRAQQQQQQQRRRHPSPRAMLPPGTLYVDAERRRPVDTRQLLRRMDLFLAR</sequence>
<dbReference type="GeneID" id="66067643"/>
<protein>
    <submittedName>
        <fullName evidence="2">Uncharacterized protein</fullName>
    </submittedName>
</protein>
<evidence type="ECO:0000313" key="3">
    <source>
        <dbReference type="EMBL" id="QUC22625.1"/>
    </source>
</evidence>
<dbReference type="KEGG" id="uvi:66067643"/>
<evidence type="ECO:0000313" key="5">
    <source>
        <dbReference type="Proteomes" id="UP000054053"/>
    </source>
</evidence>
<dbReference type="HOGENOM" id="CLU_083374_0_0_1"/>
<gene>
    <name evidence="3" type="ORF">UV8b_06866</name>
    <name evidence="2" type="ORF">UVI_02011890</name>
</gene>
<evidence type="ECO:0000256" key="1">
    <source>
        <dbReference type="SAM" id="MobiDB-lite"/>
    </source>
</evidence>
<feature type="region of interest" description="Disordered" evidence="1">
    <location>
        <begin position="147"/>
        <end position="242"/>
    </location>
</feature>
<reference evidence="3" key="3">
    <citation type="submission" date="2020-03" db="EMBL/GenBank/DDBJ databases">
        <title>A mixture of massive structural variations and highly conserved coding sequences in Ustilaginoidea virens genome.</title>
        <authorList>
            <person name="Zhang K."/>
            <person name="Zhao Z."/>
            <person name="Zhang Z."/>
            <person name="Li Y."/>
            <person name="Hsiang T."/>
            <person name="Sun W."/>
        </authorList>
    </citation>
    <scope>NUCLEOTIDE SEQUENCE</scope>
    <source>
        <strain evidence="3">UV-8b</strain>
    </source>
</reference>
<feature type="compositionally biased region" description="Acidic residues" evidence="1">
    <location>
        <begin position="152"/>
        <end position="178"/>
    </location>
</feature>
<organism evidence="2 5">
    <name type="scientific">Ustilaginoidea virens</name>
    <name type="common">Rice false smut fungus</name>
    <name type="synonym">Villosiclava virens</name>
    <dbReference type="NCBI Taxonomy" id="1159556"/>
    <lineage>
        <taxon>Eukaryota</taxon>
        <taxon>Fungi</taxon>
        <taxon>Dikarya</taxon>
        <taxon>Ascomycota</taxon>
        <taxon>Pezizomycotina</taxon>
        <taxon>Sordariomycetes</taxon>
        <taxon>Hypocreomycetidae</taxon>
        <taxon>Hypocreales</taxon>
        <taxon>Clavicipitaceae</taxon>
        <taxon>Ustilaginoidea</taxon>
    </lineage>
</organism>
<proteinExistence type="predicted"/>